<dbReference type="GO" id="GO:0000287">
    <property type="term" value="F:magnesium ion binding"/>
    <property type="evidence" value="ECO:0007669"/>
    <property type="project" value="InterPro"/>
</dbReference>
<dbReference type="SUPFAM" id="SSF56784">
    <property type="entry name" value="HAD-like"/>
    <property type="match status" value="1"/>
</dbReference>
<evidence type="ECO:0000256" key="6">
    <source>
        <dbReference type="ARBA" id="ARBA00022723"/>
    </source>
</evidence>
<keyword evidence="9" id="KW-0067">ATP-binding</keyword>
<dbReference type="InterPro" id="IPR036412">
    <property type="entry name" value="HAD-like_sf"/>
</dbReference>
<keyword evidence="8" id="KW-0378">Hydrolase</keyword>
<name>A0A7S3LHE0_9STRA</name>
<evidence type="ECO:0000256" key="9">
    <source>
        <dbReference type="ARBA" id="ARBA00022840"/>
    </source>
</evidence>
<reference evidence="14" key="1">
    <citation type="submission" date="2021-01" db="EMBL/GenBank/DDBJ databases">
        <authorList>
            <person name="Corre E."/>
            <person name="Pelletier E."/>
            <person name="Niang G."/>
            <person name="Scheremetjew M."/>
            <person name="Finn R."/>
            <person name="Kale V."/>
            <person name="Holt S."/>
            <person name="Cochrane G."/>
            <person name="Meng A."/>
            <person name="Brown T."/>
            <person name="Cohen L."/>
        </authorList>
    </citation>
    <scope>NUCLEOTIDE SEQUENCE</scope>
    <source>
        <strain evidence="14">CCMP127</strain>
    </source>
</reference>
<comment type="cofactor">
    <cofactor evidence="1">
        <name>Mg(2+)</name>
        <dbReference type="ChEBI" id="CHEBI:18420"/>
    </cofactor>
</comment>
<accession>A0A7S3LHE0</accession>
<dbReference type="GO" id="GO:0071592">
    <property type="term" value="P:nicotinic acid riboside biosynthetic process"/>
    <property type="evidence" value="ECO:0007669"/>
    <property type="project" value="TreeGrafter"/>
</dbReference>
<dbReference type="EMBL" id="HBIM01022177">
    <property type="protein sequence ID" value="CAE0419689.1"/>
    <property type="molecule type" value="Transcribed_RNA"/>
</dbReference>
<evidence type="ECO:0000256" key="2">
    <source>
        <dbReference type="ARBA" id="ARBA00005307"/>
    </source>
</evidence>
<evidence type="ECO:0000256" key="11">
    <source>
        <dbReference type="ARBA" id="ARBA00023080"/>
    </source>
</evidence>
<dbReference type="GO" id="GO:0005524">
    <property type="term" value="F:ATP binding"/>
    <property type="evidence" value="ECO:0007669"/>
    <property type="project" value="UniProtKB-KW"/>
</dbReference>
<protein>
    <recommendedName>
        <fullName evidence="5">IMP-specific 5'-nucleotidase 1</fullName>
        <ecNumber evidence="4">3.1.3.99</ecNumber>
    </recommendedName>
</protein>
<evidence type="ECO:0000256" key="4">
    <source>
        <dbReference type="ARBA" id="ARBA00012894"/>
    </source>
</evidence>
<keyword evidence="6" id="KW-0479">Metal-binding</keyword>
<keyword evidence="11" id="KW-0546">Nucleotide metabolism</keyword>
<dbReference type="PANTHER" id="PTHR28213">
    <property type="entry name" value="IMP-SPECIFIC 5'-NUCLEOTIDASE 1"/>
    <property type="match status" value="1"/>
</dbReference>
<comment type="catalytic activity">
    <reaction evidence="12">
        <text>IMP + H2O = inosine + phosphate</text>
        <dbReference type="Rhea" id="RHEA:27718"/>
        <dbReference type="ChEBI" id="CHEBI:15377"/>
        <dbReference type="ChEBI" id="CHEBI:17596"/>
        <dbReference type="ChEBI" id="CHEBI:43474"/>
        <dbReference type="ChEBI" id="CHEBI:58053"/>
        <dbReference type="EC" id="3.1.3.99"/>
    </reaction>
</comment>
<dbReference type="GO" id="GO:0071590">
    <property type="term" value="P:nicotinamide riboside biosynthetic process"/>
    <property type="evidence" value="ECO:0007669"/>
    <property type="project" value="TreeGrafter"/>
</dbReference>
<evidence type="ECO:0000313" key="14">
    <source>
        <dbReference type="EMBL" id="CAE0419689.1"/>
    </source>
</evidence>
<organism evidence="14">
    <name type="scientific">Amphora coffeiformis</name>
    <dbReference type="NCBI Taxonomy" id="265554"/>
    <lineage>
        <taxon>Eukaryota</taxon>
        <taxon>Sar</taxon>
        <taxon>Stramenopiles</taxon>
        <taxon>Ochrophyta</taxon>
        <taxon>Bacillariophyta</taxon>
        <taxon>Bacillariophyceae</taxon>
        <taxon>Bacillariophycidae</taxon>
        <taxon>Thalassiophysales</taxon>
        <taxon>Catenulaceae</taxon>
        <taxon>Amphora</taxon>
    </lineage>
</organism>
<evidence type="ECO:0000256" key="13">
    <source>
        <dbReference type="SAM" id="MobiDB-lite"/>
    </source>
</evidence>
<dbReference type="InterPro" id="IPR009453">
    <property type="entry name" value="ISN1"/>
</dbReference>
<evidence type="ECO:0000256" key="8">
    <source>
        <dbReference type="ARBA" id="ARBA00022801"/>
    </source>
</evidence>
<feature type="region of interest" description="Disordered" evidence="13">
    <location>
        <begin position="126"/>
        <end position="147"/>
    </location>
</feature>
<dbReference type="Pfam" id="PF06437">
    <property type="entry name" value="ISN1"/>
    <property type="match status" value="1"/>
</dbReference>
<evidence type="ECO:0000256" key="7">
    <source>
        <dbReference type="ARBA" id="ARBA00022741"/>
    </source>
</evidence>
<sequence>MSFSSRRRNYLLTPHRRDGLIEWMKNMLQHSFVLDALETTGADTFSHFEVLIQEHRELEDSPQPSRLQQLVPTIGTFHTHLPLRDAFLIYNEKHRLTKRKHIQISFNEIRHILNLAQIMELRKEDHDGASDKKMMASSRMDSEDGEQAWDDGEIPDADDGAPVAQLNGPKLISFDGDQTLYSDGANFEENPKLANYLYLLLRHGVFVAVVTAAGYDYNVEKYEFRLSGLLKYFEKRGLSPTECERFYLFGGECNYLLRLGSDYHLHPVPEDGPGGWCNATKFLKDAPANWPESSIQSLLDVAEENAKESVAELNLRGRVLRKRRSVGLVPQPGQEITRESLDETILRVHEKLRSMHDGKGPGLPYCAFNGGTDAWVDVGNKRVGVQVLQTFLGVEPTRTLHIGDQFLNTGNDYAARACAPCIWIINPKETTYILKSILRLAGVSFALPPAIPSSPSLDFKEVERRSEAAKNMDVYTGQIYTGDALNKKENQP</sequence>
<dbReference type="EC" id="3.1.3.99" evidence="4"/>
<comment type="similarity">
    <text evidence="2">Belongs to the ISN1 family.</text>
</comment>
<evidence type="ECO:0000256" key="12">
    <source>
        <dbReference type="ARBA" id="ARBA00047413"/>
    </source>
</evidence>
<evidence type="ECO:0000256" key="5">
    <source>
        <dbReference type="ARBA" id="ARBA00015544"/>
    </source>
</evidence>
<keyword evidence="7" id="KW-0547">Nucleotide-binding</keyword>
<evidence type="ECO:0000256" key="1">
    <source>
        <dbReference type="ARBA" id="ARBA00001946"/>
    </source>
</evidence>
<proteinExistence type="inferred from homology"/>
<comment type="subunit">
    <text evidence="3">Homotetramer.</text>
</comment>
<dbReference type="PANTHER" id="PTHR28213:SF1">
    <property type="entry name" value="IMP-SPECIFIC 5'-NUCLEOTIDASE 1"/>
    <property type="match status" value="1"/>
</dbReference>
<gene>
    <name evidence="14" type="ORF">ACOF00016_LOCUS16504</name>
</gene>
<evidence type="ECO:0000256" key="10">
    <source>
        <dbReference type="ARBA" id="ARBA00022842"/>
    </source>
</evidence>
<dbReference type="GO" id="GO:0009117">
    <property type="term" value="P:nucleotide metabolic process"/>
    <property type="evidence" value="ECO:0007669"/>
    <property type="project" value="UniProtKB-KW"/>
</dbReference>
<evidence type="ECO:0000256" key="3">
    <source>
        <dbReference type="ARBA" id="ARBA00011881"/>
    </source>
</evidence>
<dbReference type="AlphaFoldDB" id="A0A7S3LHE0"/>
<keyword evidence="10" id="KW-0460">Magnesium</keyword>
<dbReference type="GO" id="GO:0008253">
    <property type="term" value="F:5'-nucleotidase activity"/>
    <property type="evidence" value="ECO:0007669"/>
    <property type="project" value="InterPro"/>
</dbReference>
<dbReference type="GO" id="GO:0006190">
    <property type="term" value="P:inosine salvage"/>
    <property type="evidence" value="ECO:0007669"/>
    <property type="project" value="InterPro"/>
</dbReference>